<feature type="compositionally biased region" description="Low complexity" evidence="1">
    <location>
        <begin position="17"/>
        <end position="32"/>
    </location>
</feature>
<gene>
    <name evidence="2" type="ORF">PLEPLA_LOCUS35713</name>
</gene>
<proteinExistence type="predicted"/>
<feature type="region of interest" description="Disordered" evidence="1">
    <location>
        <begin position="13"/>
        <end position="32"/>
    </location>
</feature>
<sequence>MCSGGWGGGAPLLPVCSIPEPDSPPSSSGVSPAEAVLVVKRQKTQSVQCEAPAGDGTHPLFTSYSSSPPPSHRAAASLLQLPPYVKSTVSSNNTTLCRRRQTLAQYCSRWKEGEKEEDNPWDLGKYGRVGRSHLSPRPGGVSLHLGKRGTWFSAT</sequence>
<dbReference type="AlphaFoldDB" id="A0A9N7VBY6"/>
<reference evidence="2" key="1">
    <citation type="submission" date="2020-03" db="EMBL/GenBank/DDBJ databases">
        <authorList>
            <person name="Weist P."/>
        </authorList>
    </citation>
    <scope>NUCLEOTIDE SEQUENCE</scope>
</reference>
<comment type="caution">
    <text evidence="2">The sequence shown here is derived from an EMBL/GenBank/DDBJ whole genome shotgun (WGS) entry which is preliminary data.</text>
</comment>
<protein>
    <submittedName>
        <fullName evidence="2">Uncharacterized protein</fullName>
    </submittedName>
</protein>
<organism evidence="2 3">
    <name type="scientific">Pleuronectes platessa</name>
    <name type="common">European plaice</name>
    <dbReference type="NCBI Taxonomy" id="8262"/>
    <lineage>
        <taxon>Eukaryota</taxon>
        <taxon>Metazoa</taxon>
        <taxon>Chordata</taxon>
        <taxon>Craniata</taxon>
        <taxon>Vertebrata</taxon>
        <taxon>Euteleostomi</taxon>
        <taxon>Actinopterygii</taxon>
        <taxon>Neopterygii</taxon>
        <taxon>Teleostei</taxon>
        <taxon>Neoteleostei</taxon>
        <taxon>Acanthomorphata</taxon>
        <taxon>Carangaria</taxon>
        <taxon>Pleuronectiformes</taxon>
        <taxon>Pleuronectoidei</taxon>
        <taxon>Pleuronectidae</taxon>
        <taxon>Pleuronectes</taxon>
    </lineage>
</organism>
<accession>A0A9N7VBY6</accession>
<dbReference type="Proteomes" id="UP001153269">
    <property type="component" value="Unassembled WGS sequence"/>
</dbReference>
<dbReference type="EMBL" id="CADEAL010003963">
    <property type="protein sequence ID" value="CAB1448050.1"/>
    <property type="molecule type" value="Genomic_DNA"/>
</dbReference>
<evidence type="ECO:0000313" key="2">
    <source>
        <dbReference type="EMBL" id="CAB1448050.1"/>
    </source>
</evidence>
<keyword evidence="3" id="KW-1185">Reference proteome</keyword>
<name>A0A9N7VBY6_PLEPL</name>
<feature type="region of interest" description="Disordered" evidence="1">
    <location>
        <begin position="48"/>
        <end position="73"/>
    </location>
</feature>
<evidence type="ECO:0000313" key="3">
    <source>
        <dbReference type="Proteomes" id="UP001153269"/>
    </source>
</evidence>
<evidence type="ECO:0000256" key="1">
    <source>
        <dbReference type="SAM" id="MobiDB-lite"/>
    </source>
</evidence>